<reference evidence="9 10" key="1">
    <citation type="journal article" date="2016" name="Nat. Commun.">
        <title>Ectomycorrhizal ecology is imprinted in the genome of the dominant symbiotic fungus Cenococcum geophilum.</title>
        <authorList>
            <consortium name="DOE Joint Genome Institute"/>
            <person name="Peter M."/>
            <person name="Kohler A."/>
            <person name="Ohm R.A."/>
            <person name="Kuo A."/>
            <person name="Krutzmann J."/>
            <person name="Morin E."/>
            <person name="Arend M."/>
            <person name="Barry K.W."/>
            <person name="Binder M."/>
            <person name="Choi C."/>
            <person name="Clum A."/>
            <person name="Copeland A."/>
            <person name="Grisel N."/>
            <person name="Haridas S."/>
            <person name="Kipfer T."/>
            <person name="LaButti K."/>
            <person name="Lindquist E."/>
            <person name="Lipzen A."/>
            <person name="Maire R."/>
            <person name="Meier B."/>
            <person name="Mihaltcheva S."/>
            <person name="Molinier V."/>
            <person name="Murat C."/>
            <person name="Poggeler S."/>
            <person name="Quandt C.A."/>
            <person name="Sperisen C."/>
            <person name="Tritt A."/>
            <person name="Tisserant E."/>
            <person name="Crous P.W."/>
            <person name="Henrissat B."/>
            <person name="Nehls U."/>
            <person name="Egli S."/>
            <person name="Spatafora J.W."/>
            <person name="Grigoriev I.V."/>
            <person name="Martin F.M."/>
        </authorList>
    </citation>
    <scope>NUCLEOTIDE SEQUENCE [LARGE SCALE GENOMIC DNA]</scope>
    <source>
        <strain evidence="9 10">CBS 459.81</strain>
    </source>
</reference>
<keyword evidence="5" id="KW-0496">Mitochondrion</keyword>
<dbReference type="OrthoDB" id="274828at2759"/>
<dbReference type="EMBL" id="KV744879">
    <property type="protein sequence ID" value="OCK82746.1"/>
    <property type="molecule type" value="Genomic_DNA"/>
</dbReference>
<dbReference type="PANTHER" id="PTHR12810:SF0">
    <property type="entry name" value="SMALL RIBOSOMAL SUBUNIT PROTEIN MS29"/>
    <property type="match status" value="1"/>
</dbReference>
<dbReference type="InterPro" id="IPR019368">
    <property type="entry name" value="Ribosomal_mS29"/>
</dbReference>
<gene>
    <name evidence="9" type="ORF">K432DRAFT_380147</name>
</gene>
<evidence type="ECO:0000256" key="2">
    <source>
        <dbReference type="ARBA" id="ARBA00009863"/>
    </source>
</evidence>
<dbReference type="Pfam" id="PF10236">
    <property type="entry name" value="DAP3"/>
    <property type="match status" value="1"/>
</dbReference>
<evidence type="ECO:0000256" key="7">
    <source>
        <dbReference type="ARBA" id="ARBA00035140"/>
    </source>
</evidence>
<dbReference type="PANTHER" id="PTHR12810">
    <property type="entry name" value="MITOCHONDRIAL 28S RIBOSOMAL PROTEIN S29"/>
    <property type="match status" value="1"/>
</dbReference>
<keyword evidence="3" id="KW-0809">Transit peptide</keyword>
<comment type="subcellular location">
    <subcellularLocation>
        <location evidence="1">Mitochondrion</location>
    </subcellularLocation>
</comment>
<keyword evidence="4" id="KW-0689">Ribosomal protein</keyword>
<dbReference type="GO" id="GO:0005763">
    <property type="term" value="C:mitochondrial small ribosomal subunit"/>
    <property type="evidence" value="ECO:0007669"/>
    <property type="project" value="TreeGrafter"/>
</dbReference>
<keyword evidence="10" id="KW-1185">Reference proteome</keyword>
<protein>
    <recommendedName>
        <fullName evidence="7">Small ribosomal subunit protein mS29</fullName>
    </recommendedName>
</protein>
<organism evidence="9 10">
    <name type="scientific">Lepidopterella palustris CBS 459.81</name>
    <dbReference type="NCBI Taxonomy" id="1314670"/>
    <lineage>
        <taxon>Eukaryota</taxon>
        <taxon>Fungi</taxon>
        <taxon>Dikarya</taxon>
        <taxon>Ascomycota</taxon>
        <taxon>Pezizomycotina</taxon>
        <taxon>Dothideomycetes</taxon>
        <taxon>Pleosporomycetidae</taxon>
        <taxon>Mytilinidiales</taxon>
        <taxon>Argynnaceae</taxon>
        <taxon>Lepidopterella</taxon>
    </lineage>
</organism>
<feature type="compositionally biased region" description="Basic and acidic residues" evidence="8">
    <location>
        <begin position="59"/>
        <end position="73"/>
    </location>
</feature>
<accession>A0A8E2EF23</accession>
<evidence type="ECO:0000256" key="5">
    <source>
        <dbReference type="ARBA" id="ARBA00023128"/>
    </source>
</evidence>
<dbReference type="AlphaFoldDB" id="A0A8E2EF23"/>
<evidence type="ECO:0000256" key="4">
    <source>
        <dbReference type="ARBA" id="ARBA00022980"/>
    </source>
</evidence>
<evidence type="ECO:0000313" key="10">
    <source>
        <dbReference type="Proteomes" id="UP000250266"/>
    </source>
</evidence>
<evidence type="ECO:0000256" key="3">
    <source>
        <dbReference type="ARBA" id="ARBA00022946"/>
    </source>
</evidence>
<dbReference type="GO" id="GO:0003735">
    <property type="term" value="F:structural constituent of ribosome"/>
    <property type="evidence" value="ECO:0007669"/>
    <property type="project" value="TreeGrafter"/>
</dbReference>
<evidence type="ECO:0000256" key="8">
    <source>
        <dbReference type="SAM" id="MobiDB-lite"/>
    </source>
</evidence>
<evidence type="ECO:0000256" key="1">
    <source>
        <dbReference type="ARBA" id="ARBA00004173"/>
    </source>
</evidence>
<evidence type="ECO:0000313" key="9">
    <source>
        <dbReference type="EMBL" id="OCK82746.1"/>
    </source>
</evidence>
<sequence length="459" mass="49849">MPSITAHASMASRNLLAAPRTASFSTSCLRFALPPKGKASQAGPPARGQKSLHLKKSARPRDTGKRPALGERKMLRKRIVLSNTNALEVHGMKDLNGKNLRAEAVKGAVVGLPEPVVDSLRAVEAFKTTQGWNMFRRPATLMRKESLQIAAFVDDVEAAVGKKTVRKIIVGDRASGKSTLLLQGLAMAFLRNWVVINIPEAKDLVIGHTEYAPLPGSNPTQYTQDAYTSNLLSQIARSNSAVLSKYCITTDHKLSILLPPSTTLAKLAELGANTPELSWPIFTALWTELTQPDRPPIMLAIDGVGHIMNNSAYLSADAQLVHAHDLALVRHFVDHLSGRTTLPNGGIVLAATSGSNQPASPALEFSIQLAEARAKNPIDLPNWNPYKTVDQRSLQSLKDVDVLKLNGLSKEEARAIMEYYAASGMLRRTVDERLVSETWTLAGNGNIGELEKGSVRLRM</sequence>
<evidence type="ECO:0000256" key="6">
    <source>
        <dbReference type="ARBA" id="ARBA00023274"/>
    </source>
</evidence>
<feature type="region of interest" description="Disordered" evidence="8">
    <location>
        <begin position="34"/>
        <end position="73"/>
    </location>
</feature>
<name>A0A8E2EF23_9PEZI</name>
<keyword evidence="6" id="KW-0687">Ribonucleoprotein</keyword>
<proteinExistence type="inferred from homology"/>
<dbReference type="Proteomes" id="UP000250266">
    <property type="component" value="Unassembled WGS sequence"/>
</dbReference>
<comment type="similarity">
    <text evidence="2">Belongs to the mitochondrion-specific ribosomal protein mS29 family.</text>
</comment>